<proteinExistence type="predicted"/>
<dbReference type="PROSITE" id="PS50893">
    <property type="entry name" value="ABC_TRANSPORTER_2"/>
    <property type="match status" value="1"/>
</dbReference>
<keyword evidence="3 5" id="KW-0067">ATP-binding</keyword>
<dbReference type="InterPro" id="IPR027417">
    <property type="entry name" value="P-loop_NTPase"/>
</dbReference>
<reference evidence="5 6" key="1">
    <citation type="submission" date="2021-10" db="EMBL/GenBank/DDBJ databases">
        <title>Lutispora strain m25 sp. nov., a thermophilic, non-spore-forming bacterium isolated from a lab-scale methanogenic bioreactor digesting anaerobic sludge.</title>
        <authorList>
            <person name="El Houari A."/>
            <person name="Mcdonald J."/>
        </authorList>
    </citation>
    <scope>NUCLEOTIDE SEQUENCE [LARGE SCALE GENOMIC DNA]</scope>
    <source>
        <strain evidence="6">m25</strain>
    </source>
</reference>
<dbReference type="PANTHER" id="PTHR42781">
    <property type="entry name" value="SPERMIDINE/PUTRESCINE IMPORT ATP-BINDING PROTEIN POTA"/>
    <property type="match status" value="1"/>
</dbReference>
<feature type="domain" description="ABC transporter" evidence="4">
    <location>
        <begin position="1"/>
        <end position="210"/>
    </location>
</feature>
<dbReference type="InterPro" id="IPR003439">
    <property type="entry name" value="ABC_transporter-like_ATP-bd"/>
</dbReference>
<dbReference type="Gene3D" id="3.40.50.300">
    <property type="entry name" value="P-loop containing nucleotide triphosphate hydrolases"/>
    <property type="match status" value="1"/>
</dbReference>
<name>A0ABT1ND59_9FIRM</name>
<evidence type="ECO:0000256" key="1">
    <source>
        <dbReference type="ARBA" id="ARBA00022448"/>
    </source>
</evidence>
<accession>A0ABT1ND59</accession>
<evidence type="ECO:0000259" key="4">
    <source>
        <dbReference type="PROSITE" id="PS50893"/>
    </source>
</evidence>
<dbReference type="EMBL" id="JAJEKE010000004">
    <property type="protein sequence ID" value="MCQ1529202.1"/>
    <property type="molecule type" value="Genomic_DNA"/>
</dbReference>
<evidence type="ECO:0000313" key="5">
    <source>
        <dbReference type="EMBL" id="MCQ1529202.1"/>
    </source>
</evidence>
<organism evidence="5 6">
    <name type="scientific">Lutispora saccharofermentans</name>
    <dbReference type="NCBI Taxonomy" id="3024236"/>
    <lineage>
        <taxon>Bacteria</taxon>
        <taxon>Bacillati</taxon>
        <taxon>Bacillota</taxon>
        <taxon>Clostridia</taxon>
        <taxon>Lutisporales</taxon>
        <taxon>Lutisporaceae</taxon>
        <taxon>Lutispora</taxon>
    </lineage>
</organism>
<dbReference type="GO" id="GO:0005524">
    <property type="term" value="F:ATP binding"/>
    <property type="evidence" value="ECO:0007669"/>
    <property type="project" value="UniProtKB-KW"/>
</dbReference>
<dbReference type="RefSeq" id="WP_255226722.1">
    <property type="nucleotide sequence ID" value="NZ_JAJEKE010000004.1"/>
</dbReference>
<keyword evidence="1" id="KW-0813">Transport</keyword>
<evidence type="ECO:0000256" key="3">
    <source>
        <dbReference type="ARBA" id="ARBA00022840"/>
    </source>
</evidence>
<dbReference type="SUPFAM" id="SSF52540">
    <property type="entry name" value="P-loop containing nucleoside triphosphate hydrolases"/>
    <property type="match status" value="1"/>
</dbReference>
<protein>
    <submittedName>
        <fullName evidence="5">ATP-binding cassette domain-containing protein</fullName>
    </submittedName>
</protein>
<dbReference type="Proteomes" id="UP001651880">
    <property type="component" value="Unassembled WGS sequence"/>
</dbReference>
<comment type="caution">
    <text evidence="5">The sequence shown here is derived from an EMBL/GenBank/DDBJ whole genome shotgun (WGS) entry which is preliminary data.</text>
</comment>
<dbReference type="InterPro" id="IPR050093">
    <property type="entry name" value="ABC_SmlMolc_Importer"/>
</dbReference>
<dbReference type="Pfam" id="PF00005">
    <property type="entry name" value="ABC_tran"/>
    <property type="match status" value="1"/>
</dbReference>
<keyword evidence="2" id="KW-0547">Nucleotide-binding</keyword>
<gene>
    <name evidence="5" type="ORF">LJD61_06515</name>
</gene>
<evidence type="ECO:0000313" key="6">
    <source>
        <dbReference type="Proteomes" id="UP001651880"/>
    </source>
</evidence>
<dbReference type="InterPro" id="IPR003593">
    <property type="entry name" value="AAA+_ATPase"/>
</dbReference>
<dbReference type="SMART" id="SM00382">
    <property type="entry name" value="AAA"/>
    <property type="match status" value="1"/>
</dbReference>
<evidence type="ECO:0000256" key="2">
    <source>
        <dbReference type="ARBA" id="ARBA00022741"/>
    </source>
</evidence>
<dbReference type="PANTHER" id="PTHR42781:SF4">
    <property type="entry name" value="SPERMIDINE_PUTRESCINE IMPORT ATP-BINDING PROTEIN POTA"/>
    <property type="match status" value="1"/>
</dbReference>
<sequence length="210" mass="23747">MVDIKIYKKMDYFTIDIDISFEGGILVIQGESGAGKTTLLDCIAGLKNPDRGSISIEDRFLYSSEKNINLPVKDRNIGYLFQSYALFPHMSVMDNVLYGLKSRKIKDFSYAEKVLDSFGIHHIKDKLPSNISGGEKQRTALARAIATRPALLLLDEPFSALDRDTKASVYEEFVNFKENFHMDTILITHDEKEAKLLGDRIIHLKDGKVI</sequence>
<keyword evidence="6" id="KW-1185">Reference proteome</keyword>